<evidence type="ECO:0000313" key="4">
    <source>
        <dbReference type="Proteomes" id="UP000315636"/>
    </source>
</evidence>
<dbReference type="SUPFAM" id="SSF52218">
    <property type="entry name" value="Flavoproteins"/>
    <property type="match status" value="1"/>
</dbReference>
<name>A0A521EL95_9BACL</name>
<protein>
    <submittedName>
        <fullName evidence="3">NAD(P)H-dependent FMN reductase</fullName>
    </submittedName>
</protein>
<keyword evidence="4" id="KW-1185">Reference proteome</keyword>
<dbReference type="GO" id="GO:0005829">
    <property type="term" value="C:cytosol"/>
    <property type="evidence" value="ECO:0007669"/>
    <property type="project" value="TreeGrafter"/>
</dbReference>
<organism evidence="3 4">
    <name type="scientific">Melghirimyces algeriensis</name>
    <dbReference type="NCBI Taxonomy" id="910412"/>
    <lineage>
        <taxon>Bacteria</taxon>
        <taxon>Bacillati</taxon>
        <taxon>Bacillota</taxon>
        <taxon>Bacilli</taxon>
        <taxon>Bacillales</taxon>
        <taxon>Thermoactinomycetaceae</taxon>
        <taxon>Melghirimyces</taxon>
    </lineage>
</organism>
<dbReference type="InterPro" id="IPR005025">
    <property type="entry name" value="FMN_Rdtase-like_dom"/>
</dbReference>
<dbReference type="PANTHER" id="PTHR30543">
    <property type="entry name" value="CHROMATE REDUCTASE"/>
    <property type="match status" value="1"/>
</dbReference>
<dbReference type="InterPro" id="IPR050712">
    <property type="entry name" value="NAD(P)H-dep_reductase"/>
</dbReference>
<dbReference type="AlphaFoldDB" id="A0A521EL95"/>
<dbReference type="InterPro" id="IPR029039">
    <property type="entry name" value="Flavoprotein-like_sf"/>
</dbReference>
<dbReference type="RefSeq" id="WP_142506238.1">
    <property type="nucleotide sequence ID" value="NZ_FXTI01000009.1"/>
</dbReference>
<dbReference type="Pfam" id="PF03358">
    <property type="entry name" value="FMN_red"/>
    <property type="match status" value="1"/>
</dbReference>
<dbReference type="OrthoDB" id="9790975at2"/>
<dbReference type="GO" id="GO:0010181">
    <property type="term" value="F:FMN binding"/>
    <property type="evidence" value="ECO:0007669"/>
    <property type="project" value="TreeGrafter"/>
</dbReference>
<dbReference type="EMBL" id="FXTI01000009">
    <property type="protein sequence ID" value="SMO83910.1"/>
    <property type="molecule type" value="Genomic_DNA"/>
</dbReference>
<sequence>MKIMVINGSPREKSLTGTLADRAEQKLVREGATVIRFDVGQAEVPLFRGGTEGEAEIVRQLKEDALSVDGFFICTPEYHNGISGALKNVLDFLNGSHFKGKPTAIAAAAGGGRSGINALNNLRLVLRGLYAWVLPSQIVVDSGSFDMKGEWSDPEIRERMDNLGADLVHAVRALGNR</sequence>
<dbReference type="PANTHER" id="PTHR30543:SF21">
    <property type="entry name" value="NAD(P)H-DEPENDENT FMN REDUCTASE LOT6"/>
    <property type="match status" value="1"/>
</dbReference>
<comment type="similarity">
    <text evidence="1">Belongs to the azoreductase type 2 family.</text>
</comment>
<feature type="domain" description="NADPH-dependent FMN reductase-like" evidence="2">
    <location>
        <begin position="1"/>
        <end position="142"/>
    </location>
</feature>
<accession>A0A521EL95</accession>
<evidence type="ECO:0000256" key="1">
    <source>
        <dbReference type="ARBA" id="ARBA00009428"/>
    </source>
</evidence>
<evidence type="ECO:0000259" key="2">
    <source>
        <dbReference type="Pfam" id="PF03358"/>
    </source>
</evidence>
<dbReference type="Gene3D" id="3.40.50.360">
    <property type="match status" value="1"/>
</dbReference>
<dbReference type="GO" id="GO:0016491">
    <property type="term" value="F:oxidoreductase activity"/>
    <property type="evidence" value="ECO:0007669"/>
    <property type="project" value="InterPro"/>
</dbReference>
<proteinExistence type="inferred from homology"/>
<dbReference type="Proteomes" id="UP000315636">
    <property type="component" value="Unassembled WGS sequence"/>
</dbReference>
<reference evidence="3 4" key="1">
    <citation type="submission" date="2017-05" db="EMBL/GenBank/DDBJ databases">
        <authorList>
            <person name="Varghese N."/>
            <person name="Submissions S."/>
        </authorList>
    </citation>
    <scope>NUCLEOTIDE SEQUENCE [LARGE SCALE GENOMIC DNA]</scope>
    <source>
        <strain evidence="3 4">DSM 45474</strain>
    </source>
</reference>
<evidence type="ECO:0000313" key="3">
    <source>
        <dbReference type="EMBL" id="SMO83910.1"/>
    </source>
</evidence>
<gene>
    <name evidence="3" type="ORF">SAMN06264849_10999</name>
</gene>